<dbReference type="InterPro" id="IPR036217">
    <property type="entry name" value="MethylDNA_cys_MeTrfase_DNAb"/>
</dbReference>
<reference evidence="2 3" key="1">
    <citation type="journal article" date="2019" name="Int. J. Syst. Evol. Microbiol.">
        <title>The Global Catalogue of Microorganisms (GCM) 10K type strain sequencing project: providing services to taxonomists for standard genome sequencing and annotation.</title>
        <authorList>
            <consortium name="The Broad Institute Genomics Platform"/>
            <consortium name="The Broad Institute Genome Sequencing Center for Infectious Disease"/>
            <person name="Wu L."/>
            <person name="Ma J."/>
        </authorList>
    </citation>
    <scope>NUCLEOTIDE SEQUENCE [LARGE SCALE GENOMIC DNA]</scope>
    <source>
        <strain evidence="2 3">DT31</strain>
    </source>
</reference>
<protein>
    <submittedName>
        <fullName evidence="2">Methylated-DNA--[protein]-cysteine S-methyltransferase</fullName>
    </submittedName>
</protein>
<sequence length="173" mass="18009">MTDPLDDGTATPGGEGGGPGETGVFARRVDGLDRAIEIGTASGRLISVSFPETVPDDADGDHPVLDRIADYLAGAEDDFADVAVAITVPTAHREVLESLRNVPYGDAADVELLVRMTAGLDHEDDADLDTARAALRANPLPVVIPDHRVRDAAGATPESVAARLREIEGIHGA</sequence>
<dbReference type="RefSeq" id="WP_284031869.1">
    <property type="nucleotide sequence ID" value="NZ_CP126154.1"/>
</dbReference>
<organism evidence="2 3">
    <name type="scientific">Halobaculum lipolyticum</name>
    <dbReference type="NCBI Taxonomy" id="3032001"/>
    <lineage>
        <taxon>Archaea</taxon>
        <taxon>Methanobacteriati</taxon>
        <taxon>Methanobacteriota</taxon>
        <taxon>Stenosarchaea group</taxon>
        <taxon>Halobacteria</taxon>
        <taxon>Halobacteriales</taxon>
        <taxon>Haloferacaceae</taxon>
        <taxon>Halobaculum</taxon>
    </lineage>
</organism>
<dbReference type="SUPFAM" id="SSF46767">
    <property type="entry name" value="Methylated DNA-protein cysteine methyltransferase, C-terminal domain"/>
    <property type="match status" value="1"/>
</dbReference>
<accession>A0ABD5WBU7</accession>
<evidence type="ECO:0000313" key="3">
    <source>
        <dbReference type="Proteomes" id="UP001596461"/>
    </source>
</evidence>
<comment type="caution">
    <text evidence="2">The sequence shown here is derived from an EMBL/GenBank/DDBJ whole genome shotgun (WGS) entry which is preliminary data.</text>
</comment>
<feature type="compositionally biased region" description="Gly residues" evidence="1">
    <location>
        <begin position="11"/>
        <end position="21"/>
    </location>
</feature>
<keyword evidence="3" id="KW-1185">Reference proteome</keyword>
<gene>
    <name evidence="2" type="ORF">ACFQL9_00050</name>
</gene>
<dbReference type="Gene3D" id="1.10.10.10">
    <property type="entry name" value="Winged helix-like DNA-binding domain superfamily/Winged helix DNA-binding domain"/>
    <property type="match status" value="1"/>
</dbReference>
<proteinExistence type="predicted"/>
<dbReference type="GeneID" id="81123680"/>
<dbReference type="Proteomes" id="UP001596461">
    <property type="component" value="Unassembled WGS sequence"/>
</dbReference>
<name>A0ABD5WBU7_9EURY</name>
<dbReference type="AlphaFoldDB" id="A0ABD5WBU7"/>
<evidence type="ECO:0000256" key="1">
    <source>
        <dbReference type="SAM" id="MobiDB-lite"/>
    </source>
</evidence>
<dbReference type="InterPro" id="IPR036388">
    <property type="entry name" value="WH-like_DNA-bd_sf"/>
</dbReference>
<dbReference type="EMBL" id="JBHTAH010000001">
    <property type="protein sequence ID" value="MFC7068018.1"/>
    <property type="molecule type" value="Genomic_DNA"/>
</dbReference>
<feature type="region of interest" description="Disordered" evidence="1">
    <location>
        <begin position="1"/>
        <end position="22"/>
    </location>
</feature>
<evidence type="ECO:0000313" key="2">
    <source>
        <dbReference type="EMBL" id="MFC7068018.1"/>
    </source>
</evidence>